<organism evidence="2 3">
    <name type="scientific">Fodinicola feengrottensis</name>
    <dbReference type="NCBI Taxonomy" id="435914"/>
    <lineage>
        <taxon>Bacteria</taxon>
        <taxon>Bacillati</taxon>
        <taxon>Actinomycetota</taxon>
        <taxon>Actinomycetes</taxon>
        <taxon>Mycobacteriales</taxon>
        <taxon>Fodinicola</taxon>
    </lineage>
</organism>
<evidence type="ECO:0000313" key="2">
    <source>
        <dbReference type="EMBL" id="GAA1715385.1"/>
    </source>
</evidence>
<keyword evidence="3" id="KW-1185">Reference proteome</keyword>
<evidence type="ECO:0000313" key="3">
    <source>
        <dbReference type="Proteomes" id="UP001500618"/>
    </source>
</evidence>
<dbReference type="Pfam" id="PF01370">
    <property type="entry name" value="Epimerase"/>
    <property type="match status" value="1"/>
</dbReference>
<dbReference type="InterPro" id="IPR036291">
    <property type="entry name" value="NAD(P)-bd_dom_sf"/>
</dbReference>
<dbReference type="EMBL" id="BAAANY010000040">
    <property type="protein sequence ID" value="GAA1715385.1"/>
    <property type="molecule type" value="Genomic_DNA"/>
</dbReference>
<feature type="domain" description="NAD-dependent epimerase/dehydratase" evidence="1">
    <location>
        <begin position="5"/>
        <end position="210"/>
    </location>
</feature>
<dbReference type="PANTHER" id="PTHR43245">
    <property type="entry name" value="BIFUNCTIONAL POLYMYXIN RESISTANCE PROTEIN ARNA"/>
    <property type="match status" value="1"/>
</dbReference>
<protein>
    <submittedName>
        <fullName evidence="2">NAD-dependent epimerase/dehydratase family protein</fullName>
    </submittedName>
</protein>
<evidence type="ECO:0000259" key="1">
    <source>
        <dbReference type="Pfam" id="PF01370"/>
    </source>
</evidence>
<accession>A0ABN2J141</accession>
<name>A0ABN2J141_9ACTN</name>
<dbReference type="PANTHER" id="PTHR43245:SF13">
    <property type="entry name" value="UDP-D-APIOSE_UDP-D-XYLOSE SYNTHASE 2"/>
    <property type="match status" value="1"/>
</dbReference>
<dbReference type="RefSeq" id="WP_344314843.1">
    <property type="nucleotide sequence ID" value="NZ_BAAANY010000040.1"/>
</dbReference>
<dbReference type="InterPro" id="IPR050177">
    <property type="entry name" value="Lipid_A_modif_metabolic_enz"/>
</dbReference>
<sequence>MKTHVVVGGTGGTGTALVSELRGRGLPVRTVSRRGGSGSDGVEAVAADACDAARMRAVCADAAAVYHCVRPPLPVWRSVYPEVNRSLVTAAGAAGAVLVFADDTWMYGKVDGPMTEDLPSRPVSGLGVMRAWMADMLLAAHYRGDAQVVVARAGELYGPRVDSVLAGSLFGRAVAGRKPMWFGDPDQPITPTYINDFAQGLASVAADPEAWGEVWHVPHGAPITGRAFAGVLCGQVGRAAGVRTLSSRTAKMLGLVSTVARIGSEVLYQFEQPFVVDSSKYHKRFDADATPYETGIAETLAWYRLNGGKSLMIPSS</sequence>
<dbReference type="Gene3D" id="3.40.50.720">
    <property type="entry name" value="NAD(P)-binding Rossmann-like Domain"/>
    <property type="match status" value="1"/>
</dbReference>
<gene>
    <name evidence="2" type="ORF">GCM10009765_75270</name>
</gene>
<dbReference type="SUPFAM" id="SSF51735">
    <property type="entry name" value="NAD(P)-binding Rossmann-fold domains"/>
    <property type="match status" value="1"/>
</dbReference>
<dbReference type="Proteomes" id="UP001500618">
    <property type="component" value="Unassembled WGS sequence"/>
</dbReference>
<comment type="caution">
    <text evidence="2">The sequence shown here is derived from an EMBL/GenBank/DDBJ whole genome shotgun (WGS) entry which is preliminary data.</text>
</comment>
<proteinExistence type="predicted"/>
<reference evidence="2 3" key="1">
    <citation type="journal article" date="2019" name="Int. J. Syst. Evol. Microbiol.">
        <title>The Global Catalogue of Microorganisms (GCM) 10K type strain sequencing project: providing services to taxonomists for standard genome sequencing and annotation.</title>
        <authorList>
            <consortium name="The Broad Institute Genomics Platform"/>
            <consortium name="The Broad Institute Genome Sequencing Center for Infectious Disease"/>
            <person name="Wu L."/>
            <person name="Ma J."/>
        </authorList>
    </citation>
    <scope>NUCLEOTIDE SEQUENCE [LARGE SCALE GENOMIC DNA]</scope>
    <source>
        <strain evidence="2 3">JCM 14718</strain>
    </source>
</reference>
<dbReference type="InterPro" id="IPR001509">
    <property type="entry name" value="Epimerase_deHydtase"/>
</dbReference>